<sequence length="309" mass="34992">MNVRRGNRVGGVTYAGCGVDEKQVPCIHVDAGQGRDVLKHCEQSCDCNAESVMFSKDTQQHVLGLLEECFPASDVAEIIGCSGRSMRRWLRHFEENGTVWRDPRLRNMHGDAAIRNPHLTRAILTLVESKPAAFLHNHVDLLVALRLDYPESDHRYVSAATVYRVLRFHQYSRKKIEQLYAESSIAAQRAFAVLFNEIPLRCVVSVDETHTAGSDMYHRYGRSLRNVACVLRDRDTRPTARTSTMMAVTLTHGVLWSQTVIVGSAQTADDWRLFFQCLHSQMNTYFPGLPWEMQPDACVVLYDNAGIHD</sequence>
<dbReference type="Proteomes" id="UP000218209">
    <property type="component" value="Unassembled WGS sequence"/>
</dbReference>
<proteinExistence type="predicted"/>
<protein>
    <recommendedName>
        <fullName evidence="3">Tc1-like transposase DDE domain-containing protein</fullName>
    </recommendedName>
</protein>
<dbReference type="EMBL" id="KV918912">
    <property type="protein sequence ID" value="OSX75216.1"/>
    <property type="molecule type" value="Genomic_DNA"/>
</dbReference>
<dbReference type="OrthoDB" id="2266637at2759"/>
<name>A0A1X6P361_PORUM</name>
<evidence type="ECO:0000313" key="2">
    <source>
        <dbReference type="Proteomes" id="UP000218209"/>
    </source>
</evidence>
<reference evidence="1 2" key="1">
    <citation type="submission" date="2017-03" db="EMBL/GenBank/DDBJ databases">
        <title>WGS assembly of Porphyra umbilicalis.</title>
        <authorList>
            <person name="Brawley S.H."/>
            <person name="Blouin N.A."/>
            <person name="Ficko-Blean E."/>
            <person name="Wheeler G.L."/>
            <person name="Lohr M."/>
            <person name="Goodson H.V."/>
            <person name="Jenkins J.W."/>
            <person name="Blaby-Haas C.E."/>
            <person name="Helliwell K.E."/>
            <person name="Chan C."/>
            <person name="Marriage T."/>
            <person name="Bhattacharya D."/>
            <person name="Klein A.S."/>
            <person name="Badis Y."/>
            <person name="Brodie J."/>
            <person name="Cao Y."/>
            <person name="Collen J."/>
            <person name="Dittami S.M."/>
            <person name="Gachon C.M."/>
            <person name="Green B.R."/>
            <person name="Karpowicz S."/>
            <person name="Kim J.W."/>
            <person name="Kudahl U."/>
            <person name="Lin S."/>
            <person name="Michel G."/>
            <person name="Mittag M."/>
            <person name="Olson B.J."/>
            <person name="Pangilinan J."/>
            <person name="Peng Y."/>
            <person name="Qiu H."/>
            <person name="Shu S."/>
            <person name="Singer J.T."/>
            <person name="Smith A.G."/>
            <person name="Sprecher B.N."/>
            <person name="Wagner V."/>
            <person name="Wang W."/>
            <person name="Wang Z.-Y."/>
            <person name="Yan J."/>
            <person name="Yarish C."/>
            <person name="Zoeuner-Riek S."/>
            <person name="Zhuang Y."/>
            <person name="Zou Y."/>
            <person name="Lindquist E.A."/>
            <person name="Grimwood J."/>
            <person name="Barry K."/>
            <person name="Rokhsar D.S."/>
            <person name="Schmutz J."/>
            <person name="Stiller J.W."/>
            <person name="Grossman A.R."/>
            <person name="Prochnik S.E."/>
        </authorList>
    </citation>
    <scope>NUCLEOTIDE SEQUENCE [LARGE SCALE GENOMIC DNA]</scope>
    <source>
        <strain evidence="1">4086291</strain>
    </source>
</reference>
<dbReference type="AlphaFoldDB" id="A0A1X6P361"/>
<evidence type="ECO:0008006" key="3">
    <source>
        <dbReference type="Google" id="ProtNLM"/>
    </source>
</evidence>
<evidence type="ECO:0000313" key="1">
    <source>
        <dbReference type="EMBL" id="OSX75216.1"/>
    </source>
</evidence>
<gene>
    <name evidence="1" type="ORF">BU14_0246s0004</name>
</gene>
<organism evidence="1 2">
    <name type="scientific">Porphyra umbilicalis</name>
    <name type="common">Purple laver</name>
    <name type="synonym">Red alga</name>
    <dbReference type="NCBI Taxonomy" id="2786"/>
    <lineage>
        <taxon>Eukaryota</taxon>
        <taxon>Rhodophyta</taxon>
        <taxon>Bangiophyceae</taxon>
        <taxon>Bangiales</taxon>
        <taxon>Bangiaceae</taxon>
        <taxon>Porphyra</taxon>
    </lineage>
</organism>
<accession>A0A1X6P361</accession>
<dbReference type="InterPro" id="IPR009057">
    <property type="entry name" value="Homeodomain-like_sf"/>
</dbReference>
<keyword evidence="2" id="KW-1185">Reference proteome</keyword>
<dbReference type="SUPFAM" id="SSF46689">
    <property type="entry name" value="Homeodomain-like"/>
    <property type="match status" value="1"/>
</dbReference>